<evidence type="ECO:0000256" key="3">
    <source>
        <dbReference type="ARBA" id="ARBA00022603"/>
    </source>
</evidence>
<dbReference type="Gene3D" id="3.40.1010.10">
    <property type="entry name" value="Cobalt-precorrin-4 Transmethylase, Domain 1"/>
    <property type="match status" value="1"/>
</dbReference>
<dbReference type="NCBIfam" id="TIGR00096">
    <property type="entry name" value="16S rRNA (cytidine(1402)-2'-O)-methyltransferase"/>
    <property type="match status" value="1"/>
</dbReference>
<dbReference type="HAMAP" id="MF_01877">
    <property type="entry name" value="16SrRNA_methyltr_I"/>
    <property type="match status" value="1"/>
</dbReference>
<keyword evidence="5 6" id="KW-0949">S-adenosyl-L-methionine</keyword>
<proteinExistence type="inferred from homology"/>
<dbReference type="InterPro" id="IPR008189">
    <property type="entry name" value="rRNA_ssu_MeTfrase_I"/>
</dbReference>
<evidence type="ECO:0000256" key="6">
    <source>
        <dbReference type="HAMAP-Rule" id="MF_01877"/>
    </source>
</evidence>
<dbReference type="PIRSF" id="PIRSF005917">
    <property type="entry name" value="MTase_YraL"/>
    <property type="match status" value="1"/>
</dbReference>
<dbReference type="Proteomes" id="UP001597213">
    <property type="component" value="Unassembled WGS sequence"/>
</dbReference>
<comment type="similarity">
    <text evidence="6">Belongs to the methyltransferase superfamily. RsmI family.</text>
</comment>
<evidence type="ECO:0000256" key="5">
    <source>
        <dbReference type="ARBA" id="ARBA00022691"/>
    </source>
</evidence>
<keyword evidence="3 6" id="KW-0489">Methyltransferase</keyword>
<dbReference type="Pfam" id="PF00590">
    <property type="entry name" value="TP_methylase"/>
    <property type="match status" value="1"/>
</dbReference>
<comment type="function">
    <text evidence="6">Catalyzes the 2'-O-methylation of the ribose of cytidine 1402 (C1402) in 16S rRNA.</text>
</comment>
<evidence type="ECO:0000313" key="9">
    <source>
        <dbReference type="EMBL" id="MFD1880858.1"/>
    </source>
</evidence>
<reference evidence="10" key="1">
    <citation type="journal article" date="2019" name="Int. J. Syst. Evol. Microbiol.">
        <title>The Global Catalogue of Microorganisms (GCM) 10K type strain sequencing project: providing services to taxonomists for standard genome sequencing and annotation.</title>
        <authorList>
            <consortium name="The Broad Institute Genomics Platform"/>
            <consortium name="The Broad Institute Genome Sequencing Center for Infectious Disease"/>
            <person name="Wu L."/>
            <person name="Ma J."/>
        </authorList>
    </citation>
    <scope>NUCLEOTIDE SEQUENCE [LARGE SCALE GENOMIC DNA]</scope>
    <source>
        <strain evidence="10">CCUG 56029</strain>
    </source>
</reference>
<dbReference type="PANTHER" id="PTHR46111:SF1">
    <property type="entry name" value="RIBOSOMAL RNA SMALL SUBUNIT METHYLTRANSFERASE I"/>
    <property type="match status" value="1"/>
</dbReference>
<dbReference type="InterPro" id="IPR000878">
    <property type="entry name" value="4pyrrol_Mease"/>
</dbReference>
<evidence type="ECO:0000259" key="8">
    <source>
        <dbReference type="Pfam" id="PF23016"/>
    </source>
</evidence>
<keyword evidence="10" id="KW-1185">Reference proteome</keyword>
<keyword evidence="2 6" id="KW-0698">rRNA processing</keyword>
<evidence type="ECO:0000256" key="1">
    <source>
        <dbReference type="ARBA" id="ARBA00022490"/>
    </source>
</evidence>
<dbReference type="EMBL" id="JBHUEN010000010">
    <property type="protein sequence ID" value="MFD1880858.1"/>
    <property type="molecule type" value="Genomic_DNA"/>
</dbReference>
<evidence type="ECO:0000256" key="4">
    <source>
        <dbReference type="ARBA" id="ARBA00022679"/>
    </source>
</evidence>
<dbReference type="EC" id="2.1.1.198" evidence="6"/>
<dbReference type="SUPFAM" id="SSF53790">
    <property type="entry name" value="Tetrapyrrole methylase"/>
    <property type="match status" value="1"/>
</dbReference>
<accession>A0ABW4R404</accession>
<comment type="caution">
    <text evidence="9">The sequence shown here is derived from an EMBL/GenBank/DDBJ whole genome shotgun (WGS) entry which is preliminary data.</text>
</comment>
<dbReference type="PROSITE" id="PS01296">
    <property type="entry name" value="RSMI"/>
    <property type="match status" value="1"/>
</dbReference>
<dbReference type="Gene3D" id="3.30.950.10">
    <property type="entry name" value="Methyltransferase, Cobalt-precorrin-4 Transmethylase, Domain 2"/>
    <property type="match status" value="1"/>
</dbReference>
<keyword evidence="4 6" id="KW-0808">Transferase</keyword>
<comment type="catalytic activity">
    <reaction evidence="6">
        <text>cytidine(1402) in 16S rRNA + S-adenosyl-L-methionine = 2'-O-methylcytidine(1402) in 16S rRNA + S-adenosyl-L-homocysteine + H(+)</text>
        <dbReference type="Rhea" id="RHEA:42924"/>
        <dbReference type="Rhea" id="RHEA-COMP:10285"/>
        <dbReference type="Rhea" id="RHEA-COMP:10286"/>
        <dbReference type="ChEBI" id="CHEBI:15378"/>
        <dbReference type="ChEBI" id="CHEBI:57856"/>
        <dbReference type="ChEBI" id="CHEBI:59789"/>
        <dbReference type="ChEBI" id="CHEBI:74495"/>
        <dbReference type="ChEBI" id="CHEBI:82748"/>
        <dbReference type="EC" id="2.1.1.198"/>
    </reaction>
</comment>
<feature type="domain" description="Tetrapyrrole methylase" evidence="7">
    <location>
        <begin position="20"/>
        <end position="222"/>
    </location>
</feature>
<evidence type="ECO:0000313" key="10">
    <source>
        <dbReference type="Proteomes" id="UP001597213"/>
    </source>
</evidence>
<dbReference type="InterPro" id="IPR035996">
    <property type="entry name" value="4pyrrol_Methylase_sf"/>
</dbReference>
<dbReference type="PANTHER" id="PTHR46111">
    <property type="entry name" value="RIBOSOMAL RNA SMALL SUBUNIT METHYLTRANSFERASE I"/>
    <property type="match status" value="1"/>
</dbReference>
<comment type="subcellular location">
    <subcellularLocation>
        <location evidence="6">Cytoplasm</location>
    </subcellularLocation>
</comment>
<dbReference type="Pfam" id="PF23016">
    <property type="entry name" value="RsmI_C"/>
    <property type="match status" value="1"/>
</dbReference>
<sequence>MAEAAPLRAGIEAARLDPGLYLVATPIGAARDITLRALDTLNSADILAAEDTRTMRHLMDIHGIPLRGRRILAYHDHNADRHGPAMLAAIGGGKSVAYASDAGTPLVSDPGYRLGRDAIDAGLAVHAVPGASAMLAGLTVSGLPSDRFLFAGFPPTPLGQRRSWLEKWSQVDATLIFFESPRRVKQTLELLCETGADGRNVAVGRELTKRFEEVFRGTVAQVSDAIPDGGIKGEVVVILDRAGEAEPDPDRVRKELQEAVKTMTKRDAAAAVAQKLGLPRREVYQIALQLGEG</sequence>
<dbReference type="InterPro" id="IPR053910">
    <property type="entry name" value="RsmI_HTH"/>
</dbReference>
<dbReference type="InterPro" id="IPR014777">
    <property type="entry name" value="4pyrrole_Mease_sub1"/>
</dbReference>
<protein>
    <recommendedName>
        <fullName evidence="6">Ribosomal RNA small subunit methyltransferase I</fullName>
        <ecNumber evidence="6">2.1.1.198</ecNumber>
    </recommendedName>
    <alternativeName>
        <fullName evidence="6">16S rRNA 2'-O-ribose C1402 methyltransferase</fullName>
    </alternativeName>
    <alternativeName>
        <fullName evidence="6">rRNA (cytidine-2'-O-)-methyltransferase RsmI</fullName>
    </alternativeName>
</protein>
<evidence type="ECO:0000259" key="7">
    <source>
        <dbReference type="Pfam" id="PF00590"/>
    </source>
</evidence>
<dbReference type="InterPro" id="IPR014776">
    <property type="entry name" value="4pyrrole_Mease_sub2"/>
</dbReference>
<dbReference type="CDD" id="cd11648">
    <property type="entry name" value="RsmI"/>
    <property type="match status" value="1"/>
</dbReference>
<name>A0ABW4R404_9RHOB</name>
<evidence type="ECO:0000256" key="2">
    <source>
        <dbReference type="ARBA" id="ARBA00022552"/>
    </source>
</evidence>
<organism evidence="9 10">
    <name type="scientific">Paracoccus pacificus</name>
    <dbReference type="NCBI Taxonomy" id="1463598"/>
    <lineage>
        <taxon>Bacteria</taxon>
        <taxon>Pseudomonadati</taxon>
        <taxon>Pseudomonadota</taxon>
        <taxon>Alphaproteobacteria</taxon>
        <taxon>Rhodobacterales</taxon>
        <taxon>Paracoccaceae</taxon>
        <taxon>Paracoccus</taxon>
    </lineage>
</organism>
<dbReference type="GO" id="GO:0008168">
    <property type="term" value="F:methyltransferase activity"/>
    <property type="evidence" value="ECO:0007669"/>
    <property type="project" value="UniProtKB-KW"/>
</dbReference>
<dbReference type="GO" id="GO:0032259">
    <property type="term" value="P:methylation"/>
    <property type="evidence" value="ECO:0007669"/>
    <property type="project" value="UniProtKB-KW"/>
</dbReference>
<keyword evidence="1 6" id="KW-0963">Cytoplasm</keyword>
<dbReference type="InterPro" id="IPR018063">
    <property type="entry name" value="SAM_MeTrfase_RsmI_CS"/>
</dbReference>
<feature type="domain" description="RsmI HTH" evidence="8">
    <location>
        <begin position="247"/>
        <end position="290"/>
    </location>
</feature>
<gene>
    <name evidence="6 9" type="primary">rsmI</name>
    <name evidence="9" type="ORF">ACFSCT_03905</name>
</gene>
<dbReference type="RefSeq" id="WP_379140368.1">
    <property type="nucleotide sequence ID" value="NZ_JBHUEN010000010.1"/>
</dbReference>